<keyword evidence="2" id="KW-1185">Reference proteome</keyword>
<reference evidence="1 2" key="1">
    <citation type="journal article" date="2018" name="Front. Plant Sci.">
        <title>Red Clover (Trifolium pratense) and Zigzag Clover (T. medium) - A Picture of Genomic Similarities and Differences.</title>
        <authorList>
            <person name="Dluhosova J."/>
            <person name="Istvanek J."/>
            <person name="Nedelnik J."/>
            <person name="Repkova J."/>
        </authorList>
    </citation>
    <scope>NUCLEOTIDE SEQUENCE [LARGE SCALE GENOMIC DNA]</scope>
    <source>
        <strain evidence="2">cv. 10/8</strain>
        <tissue evidence="1">Leaf</tissue>
    </source>
</reference>
<organism evidence="1 2">
    <name type="scientific">Trifolium medium</name>
    <dbReference type="NCBI Taxonomy" id="97028"/>
    <lineage>
        <taxon>Eukaryota</taxon>
        <taxon>Viridiplantae</taxon>
        <taxon>Streptophyta</taxon>
        <taxon>Embryophyta</taxon>
        <taxon>Tracheophyta</taxon>
        <taxon>Spermatophyta</taxon>
        <taxon>Magnoliopsida</taxon>
        <taxon>eudicotyledons</taxon>
        <taxon>Gunneridae</taxon>
        <taxon>Pentapetalae</taxon>
        <taxon>rosids</taxon>
        <taxon>fabids</taxon>
        <taxon>Fabales</taxon>
        <taxon>Fabaceae</taxon>
        <taxon>Papilionoideae</taxon>
        <taxon>50 kb inversion clade</taxon>
        <taxon>NPAAA clade</taxon>
        <taxon>Hologalegina</taxon>
        <taxon>IRL clade</taxon>
        <taxon>Trifolieae</taxon>
        <taxon>Trifolium</taxon>
    </lineage>
</organism>
<dbReference type="EMBL" id="LXQA010392165">
    <property type="protein sequence ID" value="MCI48836.1"/>
    <property type="molecule type" value="Genomic_DNA"/>
</dbReference>
<accession>A0A392SLT9</accession>
<evidence type="ECO:0000313" key="1">
    <source>
        <dbReference type="EMBL" id="MCI48836.1"/>
    </source>
</evidence>
<dbReference type="AlphaFoldDB" id="A0A392SLT9"/>
<protein>
    <submittedName>
        <fullName evidence="1">Uncharacterized protein</fullName>
    </submittedName>
</protein>
<comment type="caution">
    <text evidence="1">The sequence shown here is derived from an EMBL/GenBank/DDBJ whole genome shotgun (WGS) entry which is preliminary data.</text>
</comment>
<dbReference type="Proteomes" id="UP000265520">
    <property type="component" value="Unassembled WGS sequence"/>
</dbReference>
<name>A0A392SLT9_9FABA</name>
<evidence type="ECO:0000313" key="2">
    <source>
        <dbReference type="Proteomes" id="UP000265520"/>
    </source>
</evidence>
<proteinExistence type="predicted"/>
<feature type="non-terminal residue" evidence="1">
    <location>
        <position position="43"/>
    </location>
</feature>
<sequence>MANNIGGMILIYTEKEATDSCEDASVRTKQEVSCGIATVQTME</sequence>